<name>A0AAD8EC34_DIPPU</name>
<sequence>ITLECLNRAVQTTVRGLHPARHGFRLASSVHQLVEKVKQFEHFSIACDESIDTDFKIMEELMGCYSANNDIDRLLFLKASPTLLISMVLQ</sequence>
<accession>A0AAD8EC34</accession>
<organism evidence="1 2">
    <name type="scientific">Diploptera punctata</name>
    <name type="common">Pacific beetle cockroach</name>
    <dbReference type="NCBI Taxonomy" id="6984"/>
    <lineage>
        <taxon>Eukaryota</taxon>
        <taxon>Metazoa</taxon>
        <taxon>Ecdysozoa</taxon>
        <taxon>Arthropoda</taxon>
        <taxon>Hexapoda</taxon>
        <taxon>Insecta</taxon>
        <taxon>Pterygota</taxon>
        <taxon>Neoptera</taxon>
        <taxon>Polyneoptera</taxon>
        <taxon>Dictyoptera</taxon>
        <taxon>Blattodea</taxon>
        <taxon>Blaberoidea</taxon>
        <taxon>Blaberidae</taxon>
        <taxon>Diplopterinae</taxon>
        <taxon>Diploptera</taxon>
    </lineage>
</organism>
<feature type="non-terminal residue" evidence="1">
    <location>
        <position position="90"/>
    </location>
</feature>
<dbReference type="EMBL" id="JASPKZ010007393">
    <property type="protein sequence ID" value="KAJ9584561.1"/>
    <property type="molecule type" value="Genomic_DNA"/>
</dbReference>
<keyword evidence="2" id="KW-1185">Reference proteome</keyword>
<proteinExistence type="predicted"/>
<evidence type="ECO:0000313" key="1">
    <source>
        <dbReference type="EMBL" id="KAJ9584561.1"/>
    </source>
</evidence>
<gene>
    <name evidence="1" type="ORF">L9F63_021087</name>
</gene>
<protein>
    <submittedName>
        <fullName evidence="1">Uncharacterized protein</fullName>
    </submittedName>
</protein>
<reference evidence="1" key="1">
    <citation type="journal article" date="2023" name="IScience">
        <title>Live-bearing cockroach genome reveals convergent evolutionary mechanisms linked to viviparity in insects and beyond.</title>
        <authorList>
            <person name="Fouks B."/>
            <person name="Harrison M.C."/>
            <person name="Mikhailova A.A."/>
            <person name="Marchal E."/>
            <person name="English S."/>
            <person name="Carruthers M."/>
            <person name="Jennings E.C."/>
            <person name="Chiamaka E.L."/>
            <person name="Frigard R.A."/>
            <person name="Pippel M."/>
            <person name="Attardo G.M."/>
            <person name="Benoit J.B."/>
            <person name="Bornberg-Bauer E."/>
            <person name="Tobe S.S."/>
        </authorList>
    </citation>
    <scope>NUCLEOTIDE SEQUENCE</scope>
    <source>
        <strain evidence="1">Stay&amp;Tobe</strain>
    </source>
</reference>
<comment type="caution">
    <text evidence="1">The sequence shown here is derived from an EMBL/GenBank/DDBJ whole genome shotgun (WGS) entry which is preliminary data.</text>
</comment>
<reference evidence="1" key="2">
    <citation type="submission" date="2023-05" db="EMBL/GenBank/DDBJ databases">
        <authorList>
            <person name="Fouks B."/>
        </authorList>
    </citation>
    <scope>NUCLEOTIDE SEQUENCE</scope>
    <source>
        <strain evidence="1">Stay&amp;Tobe</strain>
        <tissue evidence="1">Testes</tissue>
    </source>
</reference>
<feature type="non-terminal residue" evidence="1">
    <location>
        <position position="1"/>
    </location>
</feature>
<dbReference type="AlphaFoldDB" id="A0AAD8EC34"/>
<evidence type="ECO:0000313" key="2">
    <source>
        <dbReference type="Proteomes" id="UP001233999"/>
    </source>
</evidence>
<dbReference type="Proteomes" id="UP001233999">
    <property type="component" value="Unassembled WGS sequence"/>
</dbReference>